<dbReference type="CDD" id="cd05233">
    <property type="entry name" value="SDR_c"/>
    <property type="match status" value="1"/>
</dbReference>
<dbReference type="PANTHER" id="PTHR43477:SF1">
    <property type="entry name" value="DIHYDROANTICAPSIN 7-DEHYDROGENASE"/>
    <property type="match status" value="1"/>
</dbReference>
<gene>
    <name evidence="4" type="ORF">HKW67_21680</name>
</gene>
<dbReference type="Pfam" id="PF13561">
    <property type="entry name" value="adh_short_C2"/>
    <property type="match status" value="1"/>
</dbReference>
<dbReference type="InterPro" id="IPR002347">
    <property type="entry name" value="SDR_fam"/>
</dbReference>
<dbReference type="AlphaFoldDB" id="A0A6M4ITF7"/>
<keyword evidence="2" id="KW-0560">Oxidoreductase</keyword>
<dbReference type="InterPro" id="IPR036291">
    <property type="entry name" value="NAD(P)-bd_dom_sf"/>
</dbReference>
<protein>
    <submittedName>
        <fullName evidence="4">SDR family oxidoreductase</fullName>
    </submittedName>
</protein>
<evidence type="ECO:0000259" key="3">
    <source>
        <dbReference type="SMART" id="SM00822"/>
    </source>
</evidence>
<proteinExistence type="inferred from homology"/>
<dbReference type="SUPFAM" id="SSF51735">
    <property type="entry name" value="NAD(P)-binding Rossmann-fold domains"/>
    <property type="match status" value="1"/>
</dbReference>
<dbReference type="InterPro" id="IPR051122">
    <property type="entry name" value="SDR_DHRS6-like"/>
</dbReference>
<name>A0A6M4ITF7_9BACT</name>
<dbReference type="PRINTS" id="PR00081">
    <property type="entry name" value="GDHRDH"/>
</dbReference>
<dbReference type="RefSeq" id="WP_171227386.1">
    <property type="nucleotide sequence ID" value="NZ_CP053085.1"/>
</dbReference>
<feature type="domain" description="Ketoreductase" evidence="3">
    <location>
        <begin position="6"/>
        <end position="186"/>
    </location>
</feature>
<dbReference type="KEGG" id="ggr:HKW67_21680"/>
<dbReference type="PANTHER" id="PTHR43477">
    <property type="entry name" value="DIHYDROANTICAPSIN 7-DEHYDROGENASE"/>
    <property type="match status" value="1"/>
</dbReference>
<dbReference type="Proteomes" id="UP000500938">
    <property type="component" value="Chromosome"/>
</dbReference>
<dbReference type="GO" id="GO:0016491">
    <property type="term" value="F:oxidoreductase activity"/>
    <property type="evidence" value="ECO:0007669"/>
    <property type="project" value="UniProtKB-KW"/>
</dbReference>
<dbReference type="InterPro" id="IPR057326">
    <property type="entry name" value="KR_dom"/>
</dbReference>
<reference evidence="4 5" key="1">
    <citation type="submission" date="2020-05" db="EMBL/GenBank/DDBJ databases">
        <title>Complete genome sequence of Gemmatimonas greenlandica TET16.</title>
        <authorList>
            <person name="Zeng Y."/>
        </authorList>
    </citation>
    <scope>NUCLEOTIDE SEQUENCE [LARGE SCALE GENOMIC DNA]</scope>
    <source>
        <strain evidence="4 5">TET16</strain>
    </source>
</reference>
<dbReference type="EMBL" id="CP053085">
    <property type="protein sequence ID" value="QJR37950.1"/>
    <property type="molecule type" value="Genomic_DNA"/>
</dbReference>
<comment type="similarity">
    <text evidence="1">Belongs to the short-chain dehydrogenases/reductases (SDR) family.</text>
</comment>
<organism evidence="4 5">
    <name type="scientific">Gemmatimonas groenlandica</name>
    <dbReference type="NCBI Taxonomy" id="2732249"/>
    <lineage>
        <taxon>Bacteria</taxon>
        <taxon>Pseudomonadati</taxon>
        <taxon>Gemmatimonadota</taxon>
        <taxon>Gemmatimonadia</taxon>
        <taxon>Gemmatimonadales</taxon>
        <taxon>Gemmatimonadaceae</taxon>
        <taxon>Gemmatimonas</taxon>
    </lineage>
</organism>
<evidence type="ECO:0000256" key="1">
    <source>
        <dbReference type="ARBA" id="ARBA00006484"/>
    </source>
</evidence>
<evidence type="ECO:0000313" key="5">
    <source>
        <dbReference type="Proteomes" id="UP000500938"/>
    </source>
</evidence>
<evidence type="ECO:0000256" key="2">
    <source>
        <dbReference type="ARBA" id="ARBA00023002"/>
    </source>
</evidence>
<sequence>MSQTSHAVLIFGATGGIGAALARRLAHSGTPLFLTSRREEPLAALAAELGAAYATSDATDWSDIDRVTDLARERFGTIGGMANCVGSLILKPAHLTKFEEFQQTIAQNLTSAFGVVRAAARVMPEGGAVVLCSTAASRIGLSNHEAIAAAKGGVNGLVLSAAATYASRGLRVNAVAPGLVETPLTARITASAPAVQASQAMHALGRIGQPDDVASLMAWLLGPDATWVTGQLYGVDGGLGTVRSK</sequence>
<evidence type="ECO:0000313" key="4">
    <source>
        <dbReference type="EMBL" id="QJR37950.1"/>
    </source>
</evidence>
<accession>A0A6M4ITF7</accession>
<keyword evidence="5" id="KW-1185">Reference proteome</keyword>
<dbReference type="SMART" id="SM00822">
    <property type="entry name" value="PKS_KR"/>
    <property type="match status" value="1"/>
</dbReference>
<dbReference type="Gene3D" id="3.40.50.720">
    <property type="entry name" value="NAD(P)-binding Rossmann-like Domain"/>
    <property type="match status" value="1"/>
</dbReference>